<keyword evidence="2" id="KW-0808">Transferase</keyword>
<accession>A0A6A0AET3</accession>
<comment type="caution">
    <text evidence="2">The sequence shown here is derived from an EMBL/GenBank/DDBJ whole genome shotgun (WGS) entry which is preliminary data.</text>
</comment>
<dbReference type="EMBL" id="BLLF01005595">
    <property type="protein sequence ID" value="GFH31400.1"/>
    <property type="molecule type" value="Genomic_DNA"/>
</dbReference>
<organism evidence="2 3">
    <name type="scientific">Haematococcus lacustris</name>
    <name type="common">Green alga</name>
    <name type="synonym">Haematococcus pluvialis</name>
    <dbReference type="NCBI Taxonomy" id="44745"/>
    <lineage>
        <taxon>Eukaryota</taxon>
        <taxon>Viridiplantae</taxon>
        <taxon>Chlorophyta</taxon>
        <taxon>core chlorophytes</taxon>
        <taxon>Chlorophyceae</taxon>
        <taxon>CS clade</taxon>
        <taxon>Chlamydomonadales</taxon>
        <taxon>Haematococcaceae</taxon>
        <taxon>Haematococcus</taxon>
    </lineage>
</organism>
<evidence type="ECO:0000256" key="1">
    <source>
        <dbReference type="SAM" id="MobiDB-lite"/>
    </source>
</evidence>
<keyword evidence="2" id="KW-0418">Kinase</keyword>
<name>A0A6A0AET3_HAELA</name>
<proteinExistence type="predicted"/>
<dbReference type="GO" id="GO:0016301">
    <property type="term" value="F:kinase activity"/>
    <property type="evidence" value="ECO:0007669"/>
    <property type="project" value="UniProtKB-KW"/>
</dbReference>
<feature type="region of interest" description="Disordered" evidence="1">
    <location>
        <begin position="125"/>
        <end position="168"/>
    </location>
</feature>
<reference evidence="2 3" key="1">
    <citation type="submission" date="2020-02" db="EMBL/GenBank/DDBJ databases">
        <title>Draft genome sequence of Haematococcus lacustris strain NIES-144.</title>
        <authorList>
            <person name="Morimoto D."/>
            <person name="Nakagawa S."/>
            <person name="Yoshida T."/>
            <person name="Sawayama S."/>
        </authorList>
    </citation>
    <scope>NUCLEOTIDE SEQUENCE [LARGE SCALE GENOMIC DNA]</scope>
    <source>
        <strain evidence="2 3">NIES-144</strain>
    </source>
</reference>
<evidence type="ECO:0000313" key="3">
    <source>
        <dbReference type="Proteomes" id="UP000485058"/>
    </source>
</evidence>
<feature type="compositionally biased region" description="Gly residues" evidence="1">
    <location>
        <begin position="136"/>
        <end position="159"/>
    </location>
</feature>
<protein>
    <submittedName>
        <fullName evidence="2">Protein kinase domain-containing protein</fullName>
    </submittedName>
</protein>
<gene>
    <name evidence="2" type="ORF">HaLaN_30439</name>
</gene>
<dbReference type="Proteomes" id="UP000485058">
    <property type="component" value="Unassembled WGS sequence"/>
</dbReference>
<evidence type="ECO:0000313" key="2">
    <source>
        <dbReference type="EMBL" id="GFH31400.1"/>
    </source>
</evidence>
<dbReference type="AlphaFoldDB" id="A0A6A0AET3"/>
<sequence length="261" mass="27272">MAHGYSLEAIYAWATQIRIRATSRIALAAARLLTVHTHPCTVGINSLGRSFPSLALQPPSSDPTMFAASCSTSAMRHRLRALCAGHGLWGGAGVSNDKGGIHCSQPVRCHKAIGGVYVSVVEGDGRRADGRRGGRKTGGSAGGRQAGGQAGGPAWGQVGGRLRASGGAGRRASARAVREIDYASITHRVAFGGGTHLQLSPMEKGVLGALPYEVNTTHGMGNELVALIEWILARDVTKRPSLEDIKHRLESLHSVCASSIT</sequence>
<keyword evidence="3" id="KW-1185">Reference proteome</keyword>